<keyword evidence="2" id="KW-1185">Reference proteome</keyword>
<reference evidence="1" key="2">
    <citation type="journal article" date="2020" name="Nat. Commun.">
        <title>Large-scale genome sequencing of mycorrhizal fungi provides insights into the early evolution of symbiotic traits.</title>
        <authorList>
            <person name="Miyauchi S."/>
            <person name="Kiss E."/>
            <person name="Kuo A."/>
            <person name="Drula E."/>
            <person name="Kohler A."/>
            <person name="Sanchez-Garcia M."/>
            <person name="Morin E."/>
            <person name="Andreopoulos B."/>
            <person name="Barry K.W."/>
            <person name="Bonito G."/>
            <person name="Buee M."/>
            <person name="Carver A."/>
            <person name="Chen C."/>
            <person name="Cichocki N."/>
            <person name="Clum A."/>
            <person name="Culley D."/>
            <person name="Crous P.W."/>
            <person name="Fauchery L."/>
            <person name="Girlanda M."/>
            <person name="Hayes R.D."/>
            <person name="Keri Z."/>
            <person name="LaButti K."/>
            <person name="Lipzen A."/>
            <person name="Lombard V."/>
            <person name="Magnuson J."/>
            <person name="Maillard F."/>
            <person name="Murat C."/>
            <person name="Nolan M."/>
            <person name="Ohm R.A."/>
            <person name="Pangilinan J."/>
            <person name="Pereira M.F."/>
            <person name="Perotto S."/>
            <person name="Peter M."/>
            <person name="Pfister S."/>
            <person name="Riley R."/>
            <person name="Sitrit Y."/>
            <person name="Stielow J.B."/>
            <person name="Szollosi G."/>
            <person name="Zifcakova L."/>
            <person name="Stursova M."/>
            <person name="Spatafora J.W."/>
            <person name="Tedersoo L."/>
            <person name="Vaario L.M."/>
            <person name="Yamada A."/>
            <person name="Yan M."/>
            <person name="Wang P."/>
            <person name="Xu J."/>
            <person name="Bruns T."/>
            <person name="Baldrian P."/>
            <person name="Vilgalys R."/>
            <person name="Dunand C."/>
            <person name="Henrissat B."/>
            <person name="Grigoriev I.V."/>
            <person name="Hibbett D."/>
            <person name="Nagy L.G."/>
            <person name="Martin F.M."/>
        </authorList>
    </citation>
    <scope>NUCLEOTIDE SEQUENCE</scope>
    <source>
        <strain evidence="1">P2</strain>
    </source>
</reference>
<reference evidence="1" key="1">
    <citation type="submission" date="2019-10" db="EMBL/GenBank/DDBJ databases">
        <authorList>
            <consortium name="DOE Joint Genome Institute"/>
            <person name="Kuo A."/>
            <person name="Miyauchi S."/>
            <person name="Kiss E."/>
            <person name="Drula E."/>
            <person name="Kohler A."/>
            <person name="Sanchez-Garcia M."/>
            <person name="Andreopoulos B."/>
            <person name="Barry K.W."/>
            <person name="Bonito G."/>
            <person name="Buee M."/>
            <person name="Carver A."/>
            <person name="Chen C."/>
            <person name="Cichocki N."/>
            <person name="Clum A."/>
            <person name="Culley D."/>
            <person name="Crous P.W."/>
            <person name="Fauchery L."/>
            <person name="Girlanda M."/>
            <person name="Hayes R."/>
            <person name="Keri Z."/>
            <person name="Labutti K."/>
            <person name="Lipzen A."/>
            <person name="Lombard V."/>
            <person name="Magnuson J."/>
            <person name="Maillard F."/>
            <person name="Morin E."/>
            <person name="Murat C."/>
            <person name="Nolan M."/>
            <person name="Ohm R."/>
            <person name="Pangilinan J."/>
            <person name="Pereira M."/>
            <person name="Perotto S."/>
            <person name="Peter M."/>
            <person name="Riley R."/>
            <person name="Sitrit Y."/>
            <person name="Stielow B."/>
            <person name="Szollosi G."/>
            <person name="Zifcakova L."/>
            <person name="Stursova M."/>
            <person name="Spatafora J.W."/>
            <person name="Tedersoo L."/>
            <person name="Vaario L.-M."/>
            <person name="Yamada A."/>
            <person name="Yan M."/>
            <person name="Wang P."/>
            <person name="Xu J."/>
            <person name="Bruns T."/>
            <person name="Baldrian P."/>
            <person name="Vilgalys R."/>
            <person name="Henrissat B."/>
            <person name="Grigoriev I.V."/>
            <person name="Hibbett D."/>
            <person name="Nagy L.G."/>
            <person name="Martin F.M."/>
        </authorList>
    </citation>
    <scope>NUCLEOTIDE SEQUENCE</scope>
    <source>
        <strain evidence="1">P2</strain>
    </source>
</reference>
<organism evidence="1 2">
    <name type="scientific">Thelephora ganbajun</name>
    <name type="common">Ganba fungus</name>
    <dbReference type="NCBI Taxonomy" id="370292"/>
    <lineage>
        <taxon>Eukaryota</taxon>
        <taxon>Fungi</taxon>
        <taxon>Dikarya</taxon>
        <taxon>Basidiomycota</taxon>
        <taxon>Agaricomycotina</taxon>
        <taxon>Agaricomycetes</taxon>
        <taxon>Thelephorales</taxon>
        <taxon>Thelephoraceae</taxon>
        <taxon>Thelephora</taxon>
    </lineage>
</organism>
<gene>
    <name evidence="1" type="ORF">BDM02DRAFT_2361425</name>
</gene>
<sequence>MGISLATAKHKGISGPSSRRQPQCLDRARVPARPLHATGRSLTFLSIGEPAGQQRLYSSRLACSNSVPRLQGIVRVIRTTYVRSVIPVDKHSVHFSLFFSSVDCHVD</sequence>
<dbReference type="EMBL" id="MU118019">
    <property type="protein sequence ID" value="KAF9648142.1"/>
    <property type="molecule type" value="Genomic_DNA"/>
</dbReference>
<comment type="caution">
    <text evidence="1">The sequence shown here is derived from an EMBL/GenBank/DDBJ whole genome shotgun (WGS) entry which is preliminary data.</text>
</comment>
<evidence type="ECO:0000313" key="2">
    <source>
        <dbReference type="Proteomes" id="UP000886501"/>
    </source>
</evidence>
<evidence type="ECO:0000313" key="1">
    <source>
        <dbReference type="EMBL" id="KAF9648142.1"/>
    </source>
</evidence>
<accession>A0ACB6ZF18</accession>
<proteinExistence type="predicted"/>
<protein>
    <submittedName>
        <fullName evidence="1">Uncharacterized protein</fullName>
    </submittedName>
</protein>
<dbReference type="Proteomes" id="UP000886501">
    <property type="component" value="Unassembled WGS sequence"/>
</dbReference>
<name>A0ACB6ZF18_THEGA</name>